<dbReference type="FunFam" id="3.40.50.300:FF:000362">
    <property type="entry name" value="Dynein, axonemal, heavy chain 6"/>
    <property type="match status" value="1"/>
</dbReference>
<dbReference type="Pfam" id="PF12777">
    <property type="entry name" value="MT"/>
    <property type="match status" value="1"/>
</dbReference>
<feature type="coiled-coil region" evidence="16">
    <location>
        <begin position="2933"/>
        <end position="2998"/>
    </location>
</feature>
<evidence type="ECO:0000256" key="8">
    <source>
        <dbReference type="ARBA" id="ARBA00022840"/>
    </source>
</evidence>
<dbReference type="InterPro" id="IPR024317">
    <property type="entry name" value="Dynein_heavy_chain_D4_dom"/>
</dbReference>
<dbReference type="GO" id="GO:0008569">
    <property type="term" value="F:minus-end-directed microtubule motor activity"/>
    <property type="evidence" value="ECO:0007669"/>
    <property type="project" value="InterPro"/>
</dbReference>
<feature type="domain" description="AAA+ ATPase" evidence="18">
    <location>
        <begin position="2094"/>
        <end position="2252"/>
    </location>
</feature>
<feature type="domain" description="AAA+ ATPase" evidence="18">
    <location>
        <begin position="1457"/>
        <end position="1584"/>
    </location>
</feature>
<evidence type="ECO:0000313" key="19">
    <source>
        <dbReference type="EMBL" id="CAG7816608.1"/>
    </source>
</evidence>
<dbReference type="FunFam" id="1.10.8.1220:FF:000001">
    <property type="entry name" value="Dynein axonemal heavy chain 5"/>
    <property type="match status" value="1"/>
</dbReference>
<dbReference type="InterPro" id="IPR026983">
    <property type="entry name" value="DHC"/>
</dbReference>
<feature type="coiled-coil region" evidence="16">
    <location>
        <begin position="824"/>
        <end position="881"/>
    </location>
</feature>
<dbReference type="InterPro" id="IPR024743">
    <property type="entry name" value="Dynein_HC_stalk"/>
</dbReference>
<dbReference type="FunFam" id="3.10.490.20:FF:000001">
    <property type="entry name" value="dynein heavy chain 7, axonemal"/>
    <property type="match status" value="1"/>
</dbReference>
<dbReference type="GO" id="GO:0045505">
    <property type="term" value="F:dynein intermediate chain binding"/>
    <property type="evidence" value="ECO:0007669"/>
    <property type="project" value="InterPro"/>
</dbReference>
<evidence type="ECO:0000256" key="6">
    <source>
        <dbReference type="ARBA" id="ARBA00022737"/>
    </source>
</evidence>
<gene>
    <name evidence="19" type="ORF">AFUS01_LOCUS27221</name>
</gene>
<evidence type="ECO:0000313" key="20">
    <source>
        <dbReference type="Proteomes" id="UP000708208"/>
    </source>
</evidence>
<keyword evidence="7" id="KW-0547">Nucleotide-binding</keyword>
<dbReference type="InterPro" id="IPR041589">
    <property type="entry name" value="DNAH3_AAA_lid_1"/>
</dbReference>
<dbReference type="FunFam" id="1.20.140.100:FF:000004">
    <property type="entry name" value="Dynein axonemal heavy chain 6"/>
    <property type="match status" value="1"/>
</dbReference>
<evidence type="ECO:0000259" key="18">
    <source>
        <dbReference type="SMART" id="SM00382"/>
    </source>
</evidence>
<dbReference type="PANTHER" id="PTHR22878:SF71">
    <property type="entry name" value="DYNEIN, AXONEMAL, HEAVY CHAIN 3"/>
    <property type="match status" value="1"/>
</dbReference>
<keyword evidence="8" id="KW-0067">ATP-binding</keyword>
<dbReference type="FunFam" id="3.20.180.20:FF:000003">
    <property type="entry name" value="Dynein heavy chain 12, axonemal"/>
    <property type="match status" value="1"/>
</dbReference>
<dbReference type="FunFam" id="3.40.50.300:FF:001328">
    <property type="entry name" value="Dynein heavy chain 6, axonemal"/>
    <property type="match status" value="1"/>
</dbReference>
<dbReference type="Pfam" id="PF18198">
    <property type="entry name" value="AAA_lid_11"/>
    <property type="match status" value="1"/>
</dbReference>
<keyword evidence="20" id="KW-1185">Reference proteome</keyword>
<dbReference type="FunFam" id="1.20.920.20:FF:000006">
    <property type="entry name" value="Dynein, axonemal, heavy chain 6"/>
    <property type="match status" value="1"/>
</dbReference>
<keyword evidence="6" id="KW-0677">Repeat</keyword>
<evidence type="ECO:0000256" key="13">
    <source>
        <dbReference type="ARBA" id="ARBA00023175"/>
    </source>
</evidence>
<proteinExistence type="inferred from homology"/>
<evidence type="ECO:0000256" key="14">
    <source>
        <dbReference type="ARBA" id="ARBA00023212"/>
    </source>
</evidence>
<dbReference type="Pfam" id="PF12780">
    <property type="entry name" value="AAA_8"/>
    <property type="match status" value="1"/>
</dbReference>
<keyword evidence="4" id="KW-0963">Cytoplasm</keyword>
<evidence type="ECO:0000256" key="16">
    <source>
        <dbReference type="SAM" id="Coils"/>
    </source>
</evidence>
<evidence type="ECO:0000256" key="9">
    <source>
        <dbReference type="ARBA" id="ARBA00022846"/>
    </source>
</evidence>
<dbReference type="InterPro" id="IPR041658">
    <property type="entry name" value="AAA_lid_11"/>
</dbReference>
<dbReference type="InterPro" id="IPR041228">
    <property type="entry name" value="Dynein_C"/>
</dbReference>
<dbReference type="GO" id="GO:0005874">
    <property type="term" value="C:microtubule"/>
    <property type="evidence" value="ECO:0007669"/>
    <property type="project" value="UniProtKB-KW"/>
</dbReference>
<reference evidence="19" key="1">
    <citation type="submission" date="2021-06" db="EMBL/GenBank/DDBJ databases">
        <authorList>
            <person name="Hodson N. C."/>
            <person name="Mongue J. A."/>
            <person name="Jaron S. K."/>
        </authorList>
    </citation>
    <scope>NUCLEOTIDE SEQUENCE</scope>
</reference>
<dbReference type="Pfam" id="PF03028">
    <property type="entry name" value="Dynein_heavy"/>
    <property type="match status" value="1"/>
</dbReference>
<keyword evidence="9" id="KW-0282">Flagellum</keyword>
<dbReference type="InterPro" id="IPR013602">
    <property type="entry name" value="Dynein_heavy_linker"/>
</dbReference>
<dbReference type="PANTHER" id="PTHR22878">
    <property type="entry name" value="DYNEIN HEAVY CHAIN 6, AXONEMAL-LIKE-RELATED"/>
    <property type="match status" value="1"/>
</dbReference>
<dbReference type="GO" id="GO:0005524">
    <property type="term" value="F:ATP binding"/>
    <property type="evidence" value="ECO:0007669"/>
    <property type="project" value="UniProtKB-KW"/>
</dbReference>
<dbReference type="InterPro" id="IPR041466">
    <property type="entry name" value="Dynein_AAA5_ext"/>
</dbReference>
<keyword evidence="13" id="KW-0505">Motor protein</keyword>
<evidence type="ECO:0000256" key="4">
    <source>
        <dbReference type="ARBA" id="ARBA00022490"/>
    </source>
</evidence>
<evidence type="ECO:0000256" key="12">
    <source>
        <dbReference type="ARBA" id="ARBA00023069"/>
    </source>
</evidence>
<comment type="subcellular location">
    <subcellularLocation>
        <location evidence="1">Cell projection</location>
        <location evidence="1">Cilium</location>
        <location evidence="1">Flagellum</location>
    </subcellularLocation>
    <subcellularLocation>
        <location evidence="2">Cytoplasm</location>
        <location evidence="2">Cytoskeleton</location>
        <location evidence="2">Cilium axoneme</location>
    </subcellularLocation>
</comment>
<evidence type="ECO:0000256" key="11">
    <source>
        <dbReference type="ARBA" id="ARBA00023054"/>
    </source>
</evidence>
<dbReference type="SMART" id="SM00382">
    <property type="entry name" value="AAA"/>
    <property type="match status" value="2"/>
</dbReference>
<dbReference type="Pfam" id="PF17857">
    <property type="entry name" value="AAA_lid_1"/>
    <property type="match status" value="1"/>
</dbReference>
<dbReference type="FunFam" id="3.40.50.300:FF:002141">
    <property type="entry name" value="Dynein heavy chain"/>
    <property type="match status" value="1"/>
</dbReference>
<dbReference type="FunFam" id="1.10.8.710:FF:000004">
    <property type="entry name" value="Dynein axonemal heavy chain 6"/>
    <property type="match status" value="1"/>
</dbReference>
<evidence type="ECO:0000256" key="17">
    <source>
        <dbReference type="SAM" id="MobiDB-lite"/>
    </source>
</evidence>
<dbReference type="FunFam" id="1.20.920.30:FF:000002">
    <property type="entry name" value="Dynein axonemal heavy chain 3"/>
    <property type="match status" value="1"/>
</dbReference>
<keyword evidence="10" id="KW-0243">Dynein</keyword>
<evidence type="ECO:0000256" key="1">
    <source>
        <dbReference type="ARBA" id="ARBA00004230"/>
    </source>
</evidence>
<protein>
    <recommendedName>
        <fullName evidence="18">AAA+ ATPase domain-containing protein</fullName>
    </recommendedName>
</protein>
<dbReference type="Pfam" id="PF08393">
    <property type="entry name" value="DHC_N2"/>
    <property type="match status" value="1"/>
</dbReference>
<dbReference type="Pfam" id="PF12774">
    <property type="entry name" value="AAA_6"/>
    <property type="match status" value="1"/>
</dbReference>
<dbReference type="Pfam" id="PF18199">
    <property type="entry name" value="Dynein_C"/>
    <property type="match status" value="1"/>
</dbReference>
<dbReference type="FunFam" id="3.40.50.300:FF:000044">
    <property type="entry name" value="Dynein heavy chain 5, axonemal"/>
    <property type="match status" value="1"/>
</dbReference>
<dbReference type="GO" id="GO:0031514">
    <property type="term" value="C:motile cilium"/>
    <property type="evidence" value="ECO:0007669"/>
    <property type="project" value="UniProtKB-SubCell"/>
</dbReference>
<dbReference type="InterPro" id="IPR035699">
    <property type="entry name" value="AAA_6"/>
</dbReference>
<organism evidence="19 20">
    <name type="scientific">Allacma fusca</name>
    <dbReference type="NCBI Taxonomy" id="39272"/>
    <lineage>
        <taxon>Eukaryota</taxon>
        <taxon>Metazoa</taxon>
        <taxon>Ecdysozoa</taxon>
        <taxon>Arthropoda</taxon>
        <taxon>Hexapoda</taxon>
        <taxon>Collembola</taxon>
        <taxon>Symphypleona</taxon>
        <taxon>Sminthuridae</taxon>
        <taxon>Allacma</taxon>
    </lineage>
</organism>
<name>A0A8J2KGU8_9HEXA</name>
<dbReference type="Proteomes" id="UP000708208">
    <property type="component" value="Unassembled WGS sequence"/>
</dbReference>
<dbReference type="FunFam" id="3.40.50.300:FF:000223">
    <property type="entry name" value="Dynein heavy chain 3, axonemal"/>
    <property type="match status" value="1"/>
</dbReference>
<dbReference type="GO" id="GO:0003341">
    <property type="term" value="P:cilium movement"/>
    <property type="evidence" value="ECO:0007669"/>
    <property type="project" value="UniProtKB-ARBA"/>
</dbReference>
<dbReference type="Pfam" id="PF17852">
    <property type="entry name" value="Dynein_AAA_lid"/>
    <property type="match status" value="1"/>
</dbReference>
<dbReference type="EMBL" id="CAJVCH010374417">
    <property type="protein sequence ID" value="CAG7816608.1"/>
    <property type="molecule type" value="Genomic_DNA"/>
</dbReference>
<keyword evidence="15" id="KW-0966">Cell projection</keyword>
<dbReference type="FunFam" id="1.20.1270.280:FF:000001">
    <property type="entry name" value="dynein heavy chain 7, axonemal"/>
    <property type="match status" value="1"/>
</dbReference>
<comment type="similarity">
    <text evidence="3">Belongs to the dynein heavy chain family.</text>
</comment>
<evidence type="ECO:0000256" key="7">
    <source>
        <dbReference type="ARBA" id="ARBA00022741"/>
    </source>
</evidence>
<comment type="caution">
    <text evidence="19">The sequence shown here is derived from an EMBL/GenBank/DDBJ whole genome shotgun (WGS) entry which is preliminary data.</text>
</comment>
<keyword evidence="5" id="KW-0493">Microtubule</keyword>
<dbReference type="InterPro" id="IPR003593">
    <property type="entry name" value="AAA+_ATPase"/>
</dbReference>
<keyword evidence="14" id="KW-0206">Cytoskeleton</keyword>
<accession>A0A8J2KGU8</accession>
<dbReference type="InterPro" id="IPR004273">
    <property type="entry name" value="Dynein_heavy_D6_P-loop"/>
</dbReference>
<dbReference type="Pfam" id="PF12781">
    <property type="entry name" value="AAA_9"/>
    <property type="match status" value="1"/>
</dbReference>
<evidence type="ECO:0000256" key="2">
    <source>
        <dbReference type="ARBA" id="ARBA00004430"/>
    </source>
</evidence>
<keyword evidence="11 16" id="KW-0175">Coiled coil</keyword>
<keyword evidence="12" id="KW-0969">Cilium</keyword>
<feature type="region of interest" description="Disordered" evidence="17">
    <location>
        <begin position="185"/>
        <end position="204"/>
    </location>
</feature>
<evidence type="ECO:0000256" key="10">
    <source>
        <dbReference type="ARBA" id="ARBA00023017"/>
    </source>
</evidence>
<dbReference type="InterPro" id="IPR035706">
    <property type="entry name" value="AAA_9"/>
</dbReference>
<dbReference type="Pfam" id="PF12775">
    <property type="entry name" value="AAA_7"/>
    <property type="match status" value="1"/>
</dbReference>
<dbReference type="FunFam" id="1.20.58.1120:FF:000005">
    <property type="entry name" value="Dynein, axonemal, heavy chain 12"/>
    <property type="match status" value="1"/>
</dbReference>
<evidence type="ECO:0000256" key="15">
    <source>
        <dbReference type="ARBA" id="ARBA00023273"/>
    </source>
</evidence>
<dbReference type="FunFam" id="1.10.8.720:FF:000001">
    <property type="entry name" value="dynein heavy chain 7, axonemal"/>
    <property type="match status" value="1"/>
</dbReference>
<dbReference type="GO" id="GO:0005858">
    <property type="term" value="C:axonemal dynein complex"/>
    <property type="evidence" value="ECO:0007669"/>
    <property type="project" value="UniProtKB-ARBA"/>
</dbReference>
<dbReference type="OrthoDB" id="5593012at2759"/>
<sequence>MSHTKYTTCCEGGGVSLCCDGGPQDDKQSSVTTPTPSNFDIKEAVDLARRRKQKPLPPIPTLPKEIDVLFEGYSLAEYPPLLQIHSWTKARPFKDEFNDVSPSDNIGVHYTPTSTVLRLKHLLKSTKKKPKSLYSLSNDLKAPPPTLTLYQQEHITSYSMMTLKDLLMERYTGPEMMDTNAVPREKLKRKHEKTPHGEKKARVKNKKGRFTEPIPGEVETLQSIYGEGRFYSTLDPGIPLPPDEQLLLMKYIYKRDEREFSTNRDIERYKKYIELIPDDQVTTWPENLTKMIRKRIPGSILRNHSLRFVLQNLLDDSRSLYNMTLKKAVVDYILLDPEERVRVRVIVVPKVFPKFTIRAPNPWHQNILVCRESIRHSLFITHPVILGIQTLWNTKYHTIRFVNMIDFKKSNLPMTPLNLDIRIKDLTSGGRAVLTKRWLPEIANLFVDLKCSWVYMVPRTSKDSMVSLTRFFGAACSLMSRQMRDMVINSLLDVTAMFDEYKDGNDYGAGVPYKETLFLKQPILTITLVAANTSPYIRFYPKLDENPTREPTLEDRYDCSVVIVRLLTEIVAACKMIPRVEKKLFPELYKKDLNLIPAGLHEKEVQSLFKKSTDVLKVNLAGPKHYIKFYDPYIWLLDGTAEAQLQEFLDKEPNFKYMAVKIEEYKRLKAEIMFLRRQVPLNFVALDCGKFNDQLCKKVDKLISTIVLGEVEKNRLLINSVIKNFEEMASKTSEKVENTADIVALTNYLNTCMSETFFNLKTQITEAMNRLLFLLDYHIFSAQQVESHNNLYQWPEQMEEIFDQNATRLQLKRDQAEEKLGLDREAFEAKLKKIIEELEAYKTKDSPFLVLEEMRTNAETLRALNDELQKCVETAEKLNEEERLLDQDQTTFSELQTALQLIEPFYKLWTTAYDFHKKYEEWFEGPFMGLDGEAISEEVEQMWKTLYKLAKSFSDLPGPKRVADTVRAKIERFRQYLPLLQTICNPGLRDRHWKQMSDICGVELKPTEETSLSDIVETGIAKMASQLEEISAAASKEFQLEKNLAKMRSEWADIKFECIPYRETGVNILSALDDIQTMLDDHILKAQTMRGSPFIKPLEKEMRRWEEKLLAMQDILDAWIKVQSTWMYLEPIFSSPDIIKQMPSEARKFANVDKLWRNLMRNTTENPLVIQATEFPHLLRDLNRANVFLDEIQKGLNDYLEKKRLVFPRFFFLSNDELLEILSETKDPLRVQPHLKKCFEGINTLEFTDDMVITAMISAEKENVPFSGTVRPLDARGMVEKWLIQVEYQMICSIRDIILKAVSAYSTVPRAKWVLDWPGQVIICSDSIFWTMDVTEAIQNNTMKNYLSLSNSQIDEIVGIVRGKLETGNRITLGALIVIAVHARDVVAQLTELKIASVQDFNWISQLRYYIEGTTVHVKMVTTDLKYGYEYLGNTPRLVITPLTDRCYRTLMSALKLYLGGAPEGPAGTGKTETSKDLAKAVAKQCVVFNCSDGLDYKAMGKFFKGIAQSGAWCCFDEFNRIVIEVLSVVAQQILTIQRAIAAKVKTFVFEGTELRLVPTCNIFITMNPGYAGRQELPDNLKVLFRTVAMMVPDYALIGEISLYSMGFVDARSLAGKIVDTYKLCSEQLSSQNHYDYGMRAVKSVLTAAGNLKIKYLSEDEAVLVLKAINDVNLPKFLAQDIPLFEGITSDLFPGLSVLKPDLETLVGALKTICARRNLQPTEFFIEKTLQIYEMILVRHGLMVVGDALGGKTCSYQSLAAALTEIKIQKLPGMNEYKTFYKIINPKSITMGQLYGQFDPVSHEWSDGVLANAFREMASNPNEDRKWVLFDGPVDAVWIENMNTVLDDNKKLCLMSGEIIQMTPPMNMIFEPADLEQASPATVSRCGMIYMEPRQLGWLPLKDSYLEKLPSGVSSEQKEILVELFDWLIQPCFDFIRLECKQFIQTSELHLFQSFVRLYRCMLKGEKGTDDQSSQSTIWLQLCFIFSIMWSIASTLNQNSRIKFDEFYRTLLSGKNPDSPAPKTFKLNKNQLFPEKGICFDYICDKMNNQWVFWLDIVDRERTKIQPDAKISDLIIQTDETSRQTYFLKTYINNNVPFMMLGPTGTGKSAMAASYLMSLPKDKYIPNAVNFSARTTANQTQNIVMSKLDKRKKGVFGPPVGKKCIVFVDDLGMPQKEIYGAQPPNELIRQWLDHGHWYDLKDTSTIQLIDLIFITAMGLPGGGRNEVTGRLIRHLSILCIDSFDDVTLKKIFTAIVDWHFAKGYETEIIRWARPMVYATMNVYQAAILNFLPTPAKSHYVFNLRDFSRVIRGLLLIPPNYLPDGQKLMRLWVHEAYRVFCDRIFDEADRVEFFKLVSETVLENFKMEIGKLLGNLVPPKSTIDETHIRNLFFGDYMDPQSDIKIYDEVTDLDELNEIMDNYLADYNTMYKTPMHLVLFKFAIEHVSRIARVLKQDNGHLLLVGVGGSGRQSLTKLSAFMAGYDIIQISISRTYNQNDWREDVKKIMRNAGNDGKPTVFLFGDNQIKDESFVEDINMILNTGDVPNLFQADEKGEILEKMQAAAKELGKKIDTTPLFLYNYFIERVRVNLHIVLAMSPIGDAFRIRLRNFPSLINCCTIDWFTEWPDDALEKVATKFLSTLDVDPGLVTRCVFMCKHFHQSVRNLSAKFLERLDRKNYVTPTSYLELILTFKSLLGAKRKETEDARQRYLTGLDKLQFAASQVSVMQDELTAWQPILKETSAATQKLLIKIERDTVDVEATKEVVAADEALANEAAAAAQAIKDDCENDLAEAIPALDAALQALDTLKPADITLVKSMKNPPAAVKMVLEAICVMKGVKPEKKVDNMGKAYEDYWTVSMKYLLGDMKFLENLKSFDKDTIPPARMKIIREKFIKNPMFEPAEIRMVSAACEGLCKWVKAIEVYDKVIKIVEPKKAKLAEAEGELQSQMNKLNAKRAQLQAVTDKLQALNDEYGTMNKKKRGIEENIDLCSQKLERAEKLIAGLGGEKTRWSDGAAMLSERLVNIFGDVLISAAVVAYLGPFTVDYRQDCVFDWQKLCSSQKIPCSDVFSLNSTLGDAVKIRNWNLAGLPIDNFSIDNGIIVNNARRWPLMIDPQGQASKWIRNLEKGNNLAVTKLNNPTYLRTVEQSIQAGLPVLIDNIGEEIDPALEPVLLKQTFKQGPILCMKIGESIVEYNKDFRLFIITRLRNPHYLPETSVKVTLVNFMITPIGLQNQLLGIAAAKEEPELEEEKNRLVVEGVNNKNMLKDIEDKILKVLSSSKGNILEDETAIQILSSSKELSEEIQQKQSVAAVTEKKIDETRDRYRPVSTHSSTLFFCISELANIDPMYQYSLAWFINLYVNAIGNAKESNDLSQRIQNLINTFTSSIYRNVCRSLFEKDKLLFSFVLCVSIVQARSVFPENVWAFLLTGGVALANPFPNPAPDWLSEKSWSEIVRLSDLKQFEGLREHVQKNISAWKQLYDAAEPQDHTLPRPFDTKPDLERLTILRCFRMDKLMPAVQHFVMNNIGKEFIEPPPFDLSSSYDDSSPSTPLVFILSPGSDPMDGLMKFAGDKGFGGSKLQTISLGQGQGPIAQKMIEDAMAAGTWVVLQNCHVAVSWMPTLEIICQDSITSEEVKSTFRLWLTSYPSPDFPVTVLQNGIKMTNEAPQGLRLNLQRSYMSNPLSDKQFYSSVTNENAKNWHRLIFSLCFFHALVQERRKFGPLGWNIPYEFNESDLRISLQQLQMFLQDYNFIPFDALTYLTGECNYGGRVTDDKDRRLLMSLLYNFYNTDAATTERYKFSASGVYTMPDSLSYYACIRHIRKLPLNPHPEVFGLHENANITKGNQETMQLLYRTLLTQPQLKAGGGGGEASGTKVIEISKDILNKLPKNFDMEFILNRFPVEYYNSMNTVLRQELIRFNRLISVVRNTLINVQKAIKGLVVMSPELDEVYKSMLIGKVPDAWASKSYPSLKPLGSYVLDLLARLSFLQSWIDKGVPIVFWLSGFYFTQSFLTGVTQNYARKYKIPIDHLGFEFEVTHYEKDASMSPTDGAYCRGLFLEGARWDRKNGCLGESLPKILYDSLPVIWFKPGVKAKFHPQLSYDCPVYKTSARRGTLSTTGHSTNFVLYLKLKTEVQPKHWINRGTAGLCQLDD</sequence>
<dbReference type="FunFam" id="1.10.287.2620:FF:000002">
    <property type="entry name" value="Dynein heavy chain 2, axonemal"/>
    <property type="match status" value="1"/>
</dbReference>
<dbReference type="GO" id="GO:0051959">
    <property type="term" value="F:dynein light intermediate chain binding"/>
    <property type="evidence" value="ECO:0007669"/>
    <property type="project" value="InterPro"/>
</dbReference>
<evidence type="ECO:0000256" key="5">
    <source>
        <dbReference type="ARBA" id="ARBA00022701"/>
    </source>
</evidence>
<evidence type="ECO:0000256" key="3">
    <source>
        <dbReference type="ARBA" id="ARBA00008887"/>
    </source>
</evidence>